<keyword evidence="20" id="KW-1185">Reference proteome</keyword>
<dbReference type="GO" id="GO:0016887">
    <property type="term" value="F:ATP hydrolysis activity"/>
    <property type="evidence" value="ECO:0007669"/>
    <property type="project" value="InterPro"/>
</dbReference>
<dbReference type="InterPro" id="IPR023298">
    <property type="entry name" value="ATPase_P-typ_TM_dom_sf"/>
</dbReference>
<evidence type="ECO:0000259" key="16">
    <source>
        <dbReference type="Pfam" id="PF00122"/>
    </source>
</evidence>
<dbReference type="InterPro" id="IPR023214">
    <property type="entry name" value="HAD_sf"/>
</dbReference>
<dbReference type="InterPro" id="IPR044492">
    <property type="entry name" value="P_typ_ATPase_HD_dom"/>
</dbReference>
<evidence type="ECO:0000256" key="12">
    <source>
        <dbReference type="ARBA" id="ARBA00023065"/>
    </source>
</evidence>
<dbReference type="Gene3D" id="2.70.150.10">
    <property type="entry name" value="Calcium-transporting ATPase, cytoplasmic transduction domain A"/>
    <property type="match status" value="1"/>
</dbReference>
<keyword evidence="3 15" id="KW-0109">Calcium transport</keyword>
<evidence type="ECO:0000256" key="2">
    <source>
        <dbReference type="ARBA" id="ARBA00022448"/>
    </source>
</evidence>
<feature type="domain" description="P-type ATPase A" evidence="16">
    <location>
        <begin position="165"/>
        <end position="268"/>
    </location>
</feature>
<feature type="transmembrane region" description="Helical" evidence="15">
    <location>
        <begin position="335"/>
        <end position="362"/>
    </location>
</feature>
<dbReference type="PANTHER" id="PTHR24093">
    <property type="entry name" value="CATION TRANSPORTING ATPASE"/>
    <property type="match status" value="1"/>
</dbReference>
<dbReference type="Gene3D" id="1.20.1110.10">
    <property type="entry name" value="Calcium-transporting ATPase, transmembrane domain"/>
    <property type="match status" value="1"/>
</dbReference>
<dbReference type="CDD" id="cd02081">
    <property type="entry name" value="P-type_ATPase_Ca_PMCA-like"/>
    <property type="match status" value="1"/>
</dbReference>
<feature type="transmembrane region" description="Helical" evidence="15">
    <location>
        <begin position="968"/>
        <end position="988"/>
    </location>
</feature>
<organism evidence="19 20">
    <name type="scientific">Pseudocohnilembus persalinus</name>
    <name type="common">Ciliate</name>
    <dbReference type="NCBI Taxonomy" id="266149"/>
    <lineage>
        <taxon>Eukaryota</taxon>
        <taxon>Sar</taxon>
        <taxon>Alveolata</taxon>
        <taxon>Ciliophora</taxon>
        <taxon>Intramacronucleata</taxon>
        <taxon>Oligohymenophorea</taxon>
        <taxon>Scuticociliatia</taxon>
        <taxon>Philasterida</taxon>
        <taxon>Pseudocohnilembidae</taxon>
        <taxon>Pseudocohnilembus</taxon>
    </lineage>
</organism>
<dbReference type="InterPro" id="IPR006408">
    <property type="entry name" value="P-type_ATPase_IIB"/>
</dbReference>
<feature type="transmembrane region" description="Helical" evidence="15">
    <location>
        <begin position="132"/>
        <end position="150"/>
    </location>
</feature>
<dbReference type="InterPro" id="IPR008250">
    <property type="entry name" value="ATPase_P-typ_transduc_dom_A_sf"/>
</dbReference>
<dbReference type="SFLD" id="SFLDS00003">
    <property type="entry name" value="Haloacid_Dehalogenase"/>
    <property type="match status" value="1"/>
</dbReference>
<evidence type="ECO:0000256" key="1">
    <source>
        <dbReference type="ARBA" id="ARBA00004127"/>
    </source>
</evidence>
<evidence type="ECO:0000313" key="19">
    <source>
        <dbReference type="EMBL" id="KRW98571.1"/>
    </source>
</evidence>
<evidence type="ECO:0000259" key="18">
    <source>
        <dbReference type="Pfam" id="PF00690"/>
    </source>
</evidence>
<dbReference type="GO" id="GO:0005388">
    <property type="term" value="F:P-type calcium transporter activity"/>
    <property type="evidence" value="ECO:0007669"/>
    <property type="project" value="UniProtKB-EC"/>
</dbReference>
<gene>
    <name evidence="19" type="ORF">PPERSA_02379</name>
</gene>
<dbReference type="GO" id="GO:0012505">
    <property type="term" value="C:endomembrane system"/>
    <property type="evidence" value="ECO:0007669"/>
    <property type="project" value="UniProtKB-SubCell"/>
</dbReference>
<evidence type="ECO:0000256" key="10">
    <source>
        <dbReference type="ARBA" id="ARBA00022967"/>
    </source>
</evidence>
<keyword evidence="7 15" id="KW-0106">Calcium</keyword>
<evidence type="ECO:0000256" key="9">
    <source>
        <dbReference type="ARBA" id="ARBA00022842"/>
    </source>
</evidence>
<accession>A0A0V0Q8S3</accession>
<protein>
    <recommendedName>
        <fullName evidence="15">Calcium-transporting ATPase</fullName>
        <ecNumber evidence="15">7.2.2.10</ecNumber>
    </recommendedName>
</protein>
<dbReference type="SFLD" id="SFLDG00002">
    <property type="entry name" value="C1.7:_P-type_atpase_like"/>
    <property type="match status" value="1"/>
</dbReference>
<comment type="caution">
    <text evidence="15">Lacks conserved residue(s) required for the propagation of feature annotation.</text>
</comment>
<keyword evidence="5" id="KW-0479">Metal-binding</keyword>
<dbReference type="FunFam" id="1.20.1110.10:FF:000036">
    <property type="entry name" value="Calcium-transporting ATPase"/>
    <property type="match status" value="1"/>
</dbReference>
<keyword evidence="6 15" id="KW-0547">Nucleotide-binding</keyword>
<feature type="domain" description="Cation-transporting P-type ATPase N-terminal" evidence="18">
    <location>
        <begin position="47"/>
        <end position="114"/>
    </location>
</feature>
<evidence type="ECO:0000256" key="14">
    <source>
        <dbReference type="ARBA" id="ARBA00048694"/>
    </source>
</evidence>
<evidence type="ECO:0000256" key="4">
    <source>
        <dbReference type="ARBA" id="ARBA00022692"/>
    </source>
</evidence>
<proteinExistence type="inferred from homology"/>
<dbReference type="SUPFAM" id="SSF56784">
    <property type="entry name" value="HAD-like"/>
    <property type="match status" value="1"/>
</dbReference>
<comment type="catalytic activity">
    <reaction evidence="14 15">
        <text>Ca(2+)(in) + ATP + H2O = Ca(2+)(out) + ADP + phosphate + H(+)</text>
        <dbReference type="Rhea" id="RHEA:18105"/>
        <dbReference type="ChEBI" id="CHEBI:15377"/>
        <dbReference type="ChEBI" id="CHEBI:15378"/>
        <dbReference type="ChEBI" id="CHEBI:29108"/>
        <dbReference type="ChEBI" id="CHEBI:30616"/>
        <dbReference type="ChEBI" id="CHEBI:43474"/>
        <dbReference type="ChEBI" id="CHEBI:456216"/>
        <dbReference type="EC" id="7.2.2.10"/>
    </reaction>
</comment>
<dbReference type="PRINTS" id="PR00119">
    <property type="entry name" value="CATATPASE"/>
</dbReference>
<evidence type="ECO:0000256" key="5">
    <source>
        <dbReference type="ARBA" id="ARBA00022723"/>
    </source>
</evidence>
<dbReference type="InterPro" id="IPR004014">
    <property type="entry name" value="ATPase_P-typ_cation-transptr_N"/>
</dbReference>
<keyword evidence="2 15" id="KW-0813">Transport</keyword>
<name>A0A0V0Q8S3_PSEPJ</name>
<keyword evidence="11 15" id="KW-1133">Transmembrane helix</keyword>
<dbReference type="SFLD" id="SFLDF00027">
    <property type="entry name" value="p-type_atpase"/>
    <property type="match status" value="1"/>
</dbReference>
<dbReference type="EMBL" id="LDAU01000239">
    <property type="protein sequence ID" value="KRW98571.1"/>
    <property type="molecule type" value="Genomic_DNA"/>
</dbReference>
<evidence type="ECO:0000256" key="6">
    <source>
        <dbReference type="ARBA" id="ARBA00022741"/>
    </source>
</evidence>
<feature type="domain" description="Cation-transporting P-type ATPase C-terminal" evidence="17">
    <location>
        <begin position="808"/>
        <end position="991"/>
    </location>
</feature>
<evidence type="ECO:0000256" key="13">
    <source>
        <dbReference type="ARBA" id="ARBA00023136"/>
    </source>
</evidence>
<sequence>MSQDKLLDHQGIELNLFTLSKTSLSDLFDNEKVKNGDSLSQVKAWGGYDGLEKKLSVDFKRGLSTGDATDLGNREKQFGSNAPITKPMKKVWDLIVGQFEDEILRILCYAAAVSLVMGIATEGWEKGWMEGFAIFVAVIIIVTVTAVNDYQKELQFRKLYASAENKNVNVTRDGKIANINIYDLLVGDILTLETGDTVPVDGILTVGHDLVCDESSATGESDPCHKKVPKNMDEGKINPFLISGSQVIEGSGQMLVLAVGTNSQQGKAKLLLTEDDGDDPTPLQGKLDILAGQIGDYGMLVAKLVFIAMTIHLIIEDLYLGVNIFTLSTVNHLVEYFIIAVTVVVVAVPEGLPLAVTIALAYSVGKMKEENNLVRVLATCETMGGADNICSDKTGTLTKNEMEVVKLWALQEQFETFDEKTLDNKQDARDKLCIGVCVNSNAQPQISAGRFEKIGNKTENTTECALLEMAYRMGYNFEKYRNDDIVRVVPFSSKKKRMSVIYRLNETTYRVFVKGAPDWLHQYTTSYLDKFGNIQQINEDFENSRDKQIKNYADHALRTLLLCYKDVPVNELNADVEDLEYLETQLEKQLIVIGVVGIQDPLRPEVEGAVRTCQNAGVTVRMVTGDVKDTAIAISKNAGIIDRDYDPNLDKHVVMTGSEFREFVGGRKEIKDDEGKVIKYEVGNLEKFKIVYEKTRVIARSSPEDKYLLVTGIRQLGHVVAVTGDGTNDAPALKKADVGFAMGIAGTDVAKEAAGIILLDDNFTSILTAIKWGRNIFDCIRKFLQFQVTVNIVAMFMVFLGGVVLRESPLTSIQMLWVNLIMDTMASLALATEPPCDELLKRKPYGKFEAMITPNMWRNIIGHGIWQIFVLLVVLFKGAEIFSIPTGIHNEHWTQENGQHYTIFFNIFVYMQVFNEINARKLKKEEKNVFSGFFNNPLFLIVIIFTIFVQILLTTYGGLAVRCSDLTMHQHIVCLVIGASSLIVGYLIKLLPEACFNQISLFKNLEEQEGPNVIHKYFKSRSLRQSNRSSTHKVSAL</sequence>
<evidence type="ECO:0000256" key="8">
    <source>
        <dbReference type="ARBA" id="ARBA00022840"/>
    </source>
</evidence>
<dbReference type="GO" id="GO:0005886">
    <property type="term" value="C:plasma membrane"/>
    <property type="evidence" value="ECO:0007669"/>
    <property type="project" value="TreeGrafter"/>
</dbReference>
<evidence type="ECO:0000313" key="20">
    <source>
        <dbReference type="Proteomes" id="UP000054937"/>
    </source>
</evidence>
<keyword evidence="9" id="KW-0460">Magnesium</keyword>
<feature type="transmembrane region" description="Helical" evidence="15">
    <location>
        <begin position="899"/>
        <end position="917"/>
    </location>
</feature>
<dbReference type="Pfam" id="PF13246">
    <property type="entry name" value="Cation_ATPase"/>
    <property type="match status" value="1"/>
</dbReference>
<dbReference type="SUPFAM" id="SSF81660">
    <property type="entry name" value="Metal cation-transporting ATPase, ATP-binding domain N"/>
    <property type="match status" value="1"/>
</dbReference>
<dbReference type="InterPro" id="IPR018303">
    <property type="entry name" value="ATPase_P-typ_P_site"/>
</dbReference>
<dbReference type="InParanoid" id="A0A0V0Q8S3"/>
<dbReference type="GO" id="GO:0005524">
    <property type="term" value="F:ATP binding"/>
    <property type="evidence" value="ECO:0007669"/>
    <property type="project" value="UniProtKB-KW"/>
</dbReference>
<comment type="similarity">
    <text evidence="15">Belongs to the cation transport ATPase (P-type) (TC 3.A.3) family.</text>
</comment>
<feature type="transmembrane region" description="Helical" evidence="15">
    <location>
        <begin position="857"/>
        <end position="879"/>
    </location>
</feature>
<keyword evidence="8 15" id="KW-0067">ATP-binding</keyword>
<comment type="function">
    <text evidence="15">Catalyzes the hydrolysis of ATP coupled with the transport of calcium.</text>
</comment>
<evidence type="ECO:0000256" key="3">
    <source>
        <dbReference type="ARBA" id="ARBA00022568"/>
    </source>
</evidence>
<keyword evidence="10" id="KW-1278">Translocase</keyword>
<evidence type="ECO:0000256" key="7">
    <source>
        <dbReference type="ARBA" id="ARBA00022837"/>
    </source>
</evidence>
<dbReference type="GO" id="GO:0046872">
    <property type="term" value="F:metal ion binding"/>
    <property type="evidence" value="ECO:0007669"/>
    <property type="project" value="UniProtKB-KW"/>
</dbReference>
<comment type="caution">
    <text evidence="19">The sequence shown here is derived from an EMBL/GenBank/DDBJ whole genome shotgun (WGS) entry which is preliminary data.</text>
</comment>
<dbReference type="PANTHER" id="PTHR24093:SF369">
    <property type="entry name" value="CALCIUM-TRANSPORTING ATPASE"/>
    <property type="match status" value="1"/>
</dbReference>
<evidence type="ECO:0000256" key="11">
    <source>
        <dbReference type="ARBA" id="ARBA00022989"/>
    </source>
</evidence>
<keyword evidence="13 15" id="KW-0472">Membrane</keyword>
<dbReference type="InterPro" id="IPR023299">
    <property type="entry name" value="ATPase_P-typ_cyto_dom_N"/>
</dbReference>
<feature type="transmembrane region" description="Helical" evidence="15">
    <location>
        <begin position="783"/>
        <end position="804"/>
    </location>
</feature>
<dbReference type="Pfam" id="PF00689">
    <property type="entry name" value="Cation_ATPase_C"/>
    <property type="match status" value="1"/>
</dbReference>
<dbReference type="InterPro" id="IPR001757">
    <property type="entry name" value="P_typ_ATPase"/>
</dbReference>
<dbReference type="Proteomes" id="UP000054937">
    <property type="component" value="Unassembled WGS sequence"/>
</dbReference>
<reference evidence="19 20" key="1">
    <citation type="journal article" date="2015" name="Sci. Rep.">
        <title>Genome of the facultative scuticociliatosis pathogen Pseudocohnilembus persalinus provides insight into its virulence through horizontal gene transfer.</title>
        <authorList>
            <person name="Xiong J."/>
            <person name="Wang G."/>
            <person name="Cheng J."/>
            <person name="Tian M."/>
            <person name="Pan X."/>
            <person name="Warren A."/>
            <person name="Jiang C."/>
            <person name="Yuan D."/>
            <person name="Miao W."/>
        </authorList>
    </citation>
    <scope>NUCLEOTIDE SEQUENCE [LARGE SCALE GENOMIC DNA]</scope>
    <source>
        <strain evidence="19">36N120E</strain>
    </source>
</reference>
<feature type="transmembrane region" description="Helical" evidence="15">
    <location>
        <begin position="938"/>
        <end position="956"/>
    </location>
</feature>
<dbReference type="EC" id="7.2.2.10" evidence="15"/>
<evidence type="ECO:0000259" key="17">
    <source>
        <dbReference type="Pfam" id="PF00689"/>
    </source>
</evidence>
<keyword evidence="4 15" id="KW-0812">Transmembrane</keyword>
<dbReference type="Gene3D" id="3.40.1110.10">
    <property type="entry name" value="Calcium-transporting ATPase, cytoplasmic domain N"/>
    <property type="match status" value="1"/>
</dbReference>
<dbReference type="SUPFAM" id="SSF81653">
    <property type="entry name" value="Calcium ATPase, transduction domain A"/>
    <property type="match status" value="1"/>
</dbReference>
<dbReference type="PROSITE" id="PS00154">
    <property type="entry name" value="ATPASE_E1_E2"/>
    <property type="match status" value="1"/>
</dbReference>
<feature type="transmembrane region" description="Helical" evidence="15">
    <location>
        <begin position="103"/>
        <end position="120"/>
    </location>
</feature>
<dbReference type="OrthoDB" id="3352408at2759"/>
<keyword evidence="12 15" id="KW-0406">Ion transport</keyword>
<dbReference type="InterPro" id="IPR036412">
    <property type="entry name" value="HAD-like_sf"/>
</dbReference>
<dbReference type="FunFam" id="1.20.1110.10:FF:000039">
    <property type="entry name" value="Calcium-transporting ATPase"/>
    <property type="match status" value="1"/>
</dbReference>
<dbReference type="SUPFAM" id="SSF81665">
    <property type="entry name" value="Calcium ATPase, transmembrane domain M"/>
    <property type="match status" value="1"/>
</dbReference>
<dbReference type="NCBIfam" id="TIGR01494">
    <property type="entry name" value="ATPase_P-type"/>
    <property type="match status" value="2"/>
</dbReference>
<dbReference type="Pfam" id="PF00690">
    <property type="entry name" value="Cation_ATPase_N"/>
    <property type="match status" value="1"/>
</dbReference>
<comment type="subcellular location">
    <subcellularLocation>
        <location evidence="1">Endomembrane system</location>
        <topology evidence="1">Multi-pass membrane protein</topology>
    </subcellularLocation>
    <subcellularLocation>
        <location evidence="15">Membrane</location>
        <topology evidence="15">Multi-pass membrane protein</topology>
    </subcellularLocation>
</comment>
<dbReference type="AlphaFoldDB" id="A0A0V0Q8S3"/>
<dbReference type="NCBIfam" id="TIGR01517">
    <property type="entry name" value="ATPase-IIB_Ca"/>
    <property type="match status" value="1"/>
</dbReference>
<dbReference type="InterPro" id="IPR059000">
    <property type="entry name" value="ATPase_P-type_domA"/>
</dbReference>
<dbReference type="FunFam" id="2.70.150.10:FF:000028">
    <property type="entry name" value="Calcium-transporting ATPase"/>
    <property type="match status" value="1"/>
</dbReference>
<dbReference type="InterPro" id="IPR006068">
    <property type="entry name" value="ATPase_P-typ_cation-transptr_C"/>
</dbReference>
<dbReference type="PRINTS" id="PR00121">
    <property type="entry name" value="NAKATPASE"/>
</dbReference>
<dbReference type="Pfam" id="PF00122">
    <property type="entry name" value="E1-E2_ATPase"/>
    <property type="match status" value="1"/>
</dbReference>
<dbReference type="OMA" id="SFITRIM"/>
<evidence type="ECO:0000256" key="15">
    <source>
        <dbReference type="RuleBase" id="RU361146"/>
    </source>
</evidence>
<dbReference type="Gene3D" id="3.40.50.1000">
    <property type="entry name" value="HAD superfamily/HAD-like"/>
    <property type="match status" value="1"/>
</dbReference>